<keyword evidence="2" id="KW-0472">Membrane</keyword>
<sequence>MTQESRRLLRTADALVSALLITAAVAVIGLVVSVIRGGNWTTVREAMFVIGILLLTFGTILTRPGVRPRVKRELEDDDETRPQLESDAETPTPHQERLASLLNSSNPLTESERLSRGVRFLLAGGLVLVVTFGTEYW</sequence>
<evidence type="ECO:0000256" key="1">
    <source>
        <dbReference type="SAM" id="MobiDB-lite"/>
    </source>
</evidence>
<dbReference type="InterPro" id="IPR055977">
    <property type="entry name" value="DUF7555"/>
</dbReference>
<dbReference type="Pfam" id="PF24432">
    <property type="entry name" value="DUF7555"/>
    <property type="match status" value="1"/>
</dbReference>
<comment type="caution">
    <text evidence="3">The sequence shown here is derived from an EMBL/GenBank/DDBJ whole genome shotgun (WGS) entry which is preliminary data.</text>
</comment>
<gene>
    <name evidence="3" type="ORF">C482_18025</name>
</gene>
<name>M0A7F6_9EURY</name>
<keyword evidence="2" id="KW-1133">Transmembrane helix</keyword>
<dbReference type="AlphaFoldDB" id="M0A7F6"/>
<reference evidence="3 4" key="1">
    <citation type="journal article" date="2014" name="PLoS Genet.">
        <title>Phylogenetically driven sequencing of extremely halophilic archaea reveals strategies for static and dynamic osmo-response.</title>
        <authorList>
            <person name="Becker E.A."/>
            <person name="Seitzer P.M."/>
            <person name="Tritt A."/>
            <person name="Larsen D."/>
            <person name="Krusor M."/>
            <person name="Yao A.I."/>
            <person name="Wu D."/>
            <person name="Madern D."/>
            <person name="Eisen J.A."/>
            <person name="Darling A.E."/>
            <person name="Facciotti M.T."/>
        </authorList>
    </citation>
    <scope>NUCLEOTIDE SEQUENCE [LARGE SCALE GENOMIC DNA]</scope>
    <source>
        <strain evidence="3 4">JCM 10990</strain>
    </source>
</reference>
<keyword evidence="4" id="KW-1185">Reference proteome</keyword>
<dbReference type="PATRIC" id="fig|1227492.4.peg.3590"/>
<evidence type="ECO:0000313" key="3">
    <source>
        <dbReference type="EMBL" id="ELY94695.1"/>
    </source>
</evidence>
<dbReference type="OrthoDB" id="170338at2157"/>
<dbReference type="RefSeq" id="WP_006169130.1">
    <property type="nucleotide sequence ID" value="NZ_AOIN01000093.1"/>
</dbReference>
<feature type="transmembrane region" description="Helical" evidence="2">
    <location>
        <begin position="12"/>
        <end position="35"/>
    </location>
</feature>
<feature type="region of interest" description="Disordered" evidence="1">
    <location>
        <begin position="69"/>
        <end position="96"/>
    </location>
</feature>
<evidence type="ECO:0000313" key="4">
    <source>
        <dbReference type="Proteomes" id="UP000011693"/>
    </source>
</evidence>
<keyword evidence="2" id="KW-0812">Transmembrane</keyword>
<protein>
    <submittedName>
        <fullName evidence="3">Uncharacterized protein</fullName>
    </submittedName>
</protein>
<dbReference type="Proteomes" id="UP000011693">
    <property type="component" value="Unassembled WGS sequence"/>
</dbReference>
<feature type="transmembrane region" description="Helical" evidence="2">
    <location>
        <begin position="47"/>
        <end position="66"/>
    </location>
</feature>
<feature type="transmembrane region" description="Helical" evidence="2">
    <location>
        <begin position="117"/>
        <end position="134"/>
    </location>
</feature>
<evidence type="ECO:0000256" key="2">
    <source>
        <dbReference type="SAM" id="Phobius"/>
    </source>
</evidence>
<proteinExistence type="predicted"/>
<dbReference type="EMBL" id="AOIN01000093">
    <property type="protein sequence ID" value="ELY94695.1"/>
    <property type="molecule type" value="Genomic_DNA"/>
</dbReference>
<organism evidence="3 4">
    <name type="scientific">Natrialba chahannaoensis JCM 10990</name>
    <dbReference type="NCBI Taxonomy" id="1227492"/>
    <lineage>
        <taxon>Archaea</taxon>
        <taxon>Methanobacteriati</taxon>
        <taxon>Methanobacteriota</taxon>
        <taxon>Stenosarchaea group</taxon>
        <taxon>Halobacteria</taxon>
        <taxon>Halobacteriales</taxon>
        <taxon>Natrialbaceae</taxon>
        <taxon>Natrialba</taxon>
    </lineage>
</organism>
<accession>M0A7F6</accession>